<reference evidence="2 3" key="1">
    <citation type="submission" date="2018-12" db="EMBL/GenBank/DDBJ databases">
        <authorList>
            <consortium name="Pathogen Informatics"/>
        </authorList>
    </citation>
    <scope>NUCLEOTIDE SEQUENCE [LARGE SCALE GENOMIC DNA]</scope>
    <source>
        <strain evidence="2 3">NCTC11214</strain>
    </source>
</reference>
<feature type="transmembrane region" description="Helical" evidence="1">
    <location>
        <begin position="75"/>
        <end position="102"/>
    </location>
</feature>
<proteinExistence type="predicted"/>
<dbReference type="EMBL" id="LR134117">
    <property type="protein sequence ID" value="VDZ53126.1"/>
    <property type="molecule type" value="Genomic_DNA"/>
</dbReference>
<gene>
    <name evidence="2" type="ORF">NCTC11214_00957</name>
</gene>
<protein>
    <submittedName>
        <fullName evidence="2">Uncharacterized protein</fullName>
    </submittedName>
</protein>
<keyword evidence="1" id="KW-1133">Transmembrane helix</keyword>
<keyword evidence="1" id="KW-0812">Transmembrane</keyword>
<feature type="transmembrane region" description="Helical" evidence="1">
    <location>
        <begin position="139"/>
        <end position="159"/>
    </location>
</feature>
<dbReference type="Proteomes" id="UP000281391">
    <property type="component" value="Chromosome"/>
</dbReference>
<sequence>MWRGRSGHRGRNGLGSRWLCCRLSDRLYLGGMMKLVVILCVFIVLLLAVIQYVLYRRHRDEFNTFYHHYVGSGHLVPSYVVLADNLGFVGLSMKTLWFRWILNNRKIKTQRNKWLDKKTYDFVQEHASKKLQSWIRLDLTLLIYQGIFLFLAGALILLINHEIIS</sequence>
<dbReference type="AlphaFoldDB" id="A0A447KM99"/>
<evidence type="ECO:0000313" key="3">
    <source>
        <dbReference type="Proteomes" id="UP000281391"/>
    </source>
</evidence>
<evidence type="ECO:0000256" key="1">
    <source>
        <dbReference type="SAM" id="Phobius"/>
    </source>
</evidence>
<keyword evidence="1" id="KW-0472">Membrane</keyword>
<name>A0A447KM99_SEROD</name>
<evidence type="ECO:0000313" key="2">
    <source>
        <dbReference type="EMBL" id="VDZ53126.1"/>
    </source>
</evidence>
<accession>A0A447KM99</accession>
<organism evidence="2 3">
    <name type="scientific">Serratia odorifera</name>
    <dbReference type="NCBI Taxonomy" id="618"/>
    <lineage>
        <taxon>Bacteria</taxon>
        <taxon>Pseudomonadati</taxon>
        <taxon>Pseudomonadota</taxon>
        <taxon>Gammaproteobacteria</taxon>
        <taxon>Enterobacterales</taxon>
        <taxon>Yersiniaceae</taxon>
        <taxon>Serratia</taxon>
    </lineage>
</organism>
<dbReference type="KEGG" id="sof:NCTC11214_00957"/>
<feature type="transmembrane region" description="Helical" evidence="1">
    <location>
        <begin position="35"/>
        <end position="55"/>
    </location>
</feature>